<feature type="compositionally biased region" description="Polar residues" evidence="1">
    <location>
        <begin position="35"/>
        <end position="51"/>
    </location>
</feature>
<feature type="compositionally biased region" description="Basic and acidic residues" evidence="1">
    <location>
        <begin position="94"/>
        <end position="108"/>
    </location>
</feature>
<accession>A0A1E5ULM6</accession>
<keyword evidence="3" id="KW-1185">Reference proteome</keyword>
<name>A0A1E5ULM6_9POAL</name>
<dbReference type="Proteomes" id="UP000095767">
    <property type="component" value="Unassembled WGS sequence"/>
</dbReference>
<sequence length="108" mass="11183">LRGLRAGAVDNSFVHRVDVCSADLVANLEPVPGTDSASGISTARRGTTTPKASPAATGSARSAAVTRAGTRRHGPRSSRDRKAARSATCPTGARTRDRVDRSKGWDGV</sequence>
<dbReference type="EMBL" id="LWDX02072314">
    <property type="protein sequence ID" value="OEL13780.1"/>
    <property type="molecule type" value="Genomic_DNA"/>
</dbReference>
<dbReference type="AlphaFoldDB" id="A0A1E5ULM6"/>
<organism evidence="2 3">
    <name type="scientific">Dichanthelium oligosanthes</name>
    <dbReference type="NCBI Taxonomy" id="888268"/>
    <lineage>
        <taxon>Eukaryota</taxon>
        <taxon>Viridiplantae</taxon>
        <taxon>Streptophyta</taxon>
        <taxon>Embryophyta</taxon>
        <taxon>Tracheophyta</taxon>
        <taxon>Spermatophyta</taxon>
        <taxon>Magnoliopsida</taxon>
        <taxon>Liliopsida</taxon>
        <taxon>Poales</taxon>
        <taxon>Poaceae</taxon>
        <taxon>PACMAD clade</taxon>
        <taxon>Panicoideae</taxon>
        <taxon>Panicodae</taxon>
        <taxon>Paniceae</taxon>
        <taxon>Dichantheliinae</taxon>
        <taxon>Dichanthelium</taxon>
    </lineage>
</organism>
<gene>
    <name evidence="2" type="ORF">BAE44_0025204</name>
</gene>
<protein>
    <submittedName>
        <fullName evidence="2">Uncharacterized protein</fullName>
    </submittedName>
</protein>
<evidence type="ECO:0000313" key="3">
    <source>
        <dbReference type="Proteomes" id="UP000095767"/>
    </source>
</evidence>
<evidence type="ECO:0000256" key="1">
    <source>
        <dbReference type="SAM" id="MobiDB-lite"/>
    </source>
</evidence>
<feature type="non-terminal residue" evidence="2">
    <location>
        <position position="1"/>
    </location>
</feature>
<evidence type="ECO:0000313" key="2">
    <source>
        <dbReference type="EMBL" id="OEL13780.1"/>
    </source>
</evidence>
<feature type="region of interest" description="Disordered" evidence="1">
    <location>
        <begin position="27"/>
        <end position="108"/>
    </location>
</feature>
<comment type="caution">
    <text evidence="2">The sequence shown here is derived from an EMBL/GenBank/DDBJ whole genome shotgun (WGS) entry which is preliminary data.</text>
</comment>
<reference evidence="2 3" key="1">
    <citation type="submission" date="2016-09" db="EMBL/GenBank/DDBJ databases">
        <title>The draft genome of Dichanthelium oligosanthes: A C3 panicoid grass species.</title>
        <authorList>
            <person name="Studer A.J."/>
            <person name="Schnable J.C."/>
            <person name="Brutnell T.P."/>
        </authorList>
    </citation>
    <scope>NUCLEOTIDE SEQUENCE [LARGE SCALE GENOMIC DNA]</scope>
    <source>
        <strain evidence="3">cv. Kellogg 1175</strain>
        <tissue evidence="2">Leaf</tissue>
    </source>
</reference>
<proteinExistence type="predicted"/>